<evidence type="ECO:0000313" key="3">
    <source>
        <dbReference type="Proteomes" id="UP000218209"/>
    </source>
</evidence>
<keyword evidence="3" id="KW-1185">Reference proteome</keyword>
<protein>
    <submittedName>
        <fullName evidence="2">Uncharacterized protein</fullName>
    </submittedName>
</protein>
<keyword evidence="1" id="KW-1133">Transmembrane helix</keyword>
<evidence type="ECO:0000256" key="1">
    <source>
        <dbReference type="SAM" id="Phobius"/>
    </source>
</evidence>
<keyword evidence="1" id="KW-0812">Transmembrane</keyword>
<organism evidence="2 3">
    <name type="scientific">Porphyra umbilicalis</name>
    <name type="common">Purple laver</name>
    <name type="synonym">Red alga</name>
    <dbReference type="NCBI Taxonomy" id="2786"/>
    <lineage>
        <taxon>Eukaryota</taxon>
        <taxon>Rhodophyta</taxon>
        <taxon>Bangiophyceae</taxon>
        <taxon>Bangiales</taxon>
        <taxon>Bangiaceae</taxon>
        <taxon>Porphyra</taxon>
    </lineage>
</organism>
<feature type="transmembrane region" description="Helical" evidence="1">
    <location>
        <begin position="106"/>
        <end position="129"/>
    </location>
</feature>
<gene>
    <name evidence="2" type="ORF">BU14_0422s0017</name>
</gene>
<evidence type="ECO:0000313" key="2">
    <source>
        <dbReference type="EMBL" id="OSX72585.1"/>
    </source>
</evidence>
<proteinExistence type="predicted"/>
<dbReference type="EMBL" id="KV919051">
    <property type="protein sequence ID" value="OSX72585.1"/>
    <property type="molecule type" value="Genomic_DNA"/>
</dbReference>
<sequence>MGSHLSPGRGVPRGQAPTRLPLPPPTGLLHCGQCPVAHDGSPVCLKGDGRSAHTRVCASWGATRKGPATGRMRLMPFTLDPTRWAVHWLCKQAARLTRCRAALRDWLMVACVDAGYVVGMPVVVCLFPWPTWLARRRWTRRCGAREATRRCASLRSATHR</sequence>
<name>A0A1X6NVJ6_PORUM</name>
<reference evidence="2 3" key="1">
    <citation type="submission" date="2017-03" db="EMBL/GenBank/DDBJ databases">
        <title>WGS assembly of Porphyra umbilicalis.</title>
        <authorList>
            <person name="Brawley S.H."/>
            <person name="Blouin N.A."/>
            <person name="Ficko-Blean E."/>
            <person name="Wheeler G.L."/>
            <person name="Lohr M."/>
            <person name="Goodson H.V."/>
            <person name="Jenkins J.W."/>
            <person name="Blaby-Haas C.E."/>
            <person name="Helliwell K.E."/>
            <person name="Chan C."/>
            <person name="Marriage T."/>
            <person name="Bhattacharya D."/>
            <person name="Klein A.S."/>
            <person name="Badis Y."/>
            <person name="Brodie J."/>
            <person name="Cao Y."/>
            <person name="Collen J."/>
            <person name="Dittami S.M."/>
            <person name="Gachon C.M."/>
            <person name="Green B.R."/>
            <person name="Karpowicz S."/>
            <person name="Kim J.W."/>
            <person name="Kudahl U."/>
            <person name="Lin S."/>
            <person name="Michel G."/>
            <person name="Mittag M."/>
            <person name="Olson B.J."/>
            <person name="Pangilinan J."/>
            <person name="Peng Y."/>
            <person name="Qiu H."/>
            <person name="Shu S."/>
            <person name="Singer J.T."/>
            <person name="Smith A.G."/>
            <person name="Sprecher B.N."/>
            <person name="Wagner V."/>
            <person name="Wang W."/>
            <person name="Wang Z.-Y."/>
            <person name="Yan J."/>
            <person name="Yarish C."/>
            <person name="Zoeuner-Riek S."/>
            <person name="Zhuang Y."/>
            <person name="Zou Y."/>
            <person name="Lindquist E.A."/>
            <person name="Grimwood J."/>
            <person name="Barry K."/>
            <person name="Rokhsar D.S."/>
            <person name="Schmutz J."/>
            <person name="Stiller J.W."/>
            <person name="Grossman A.R."/>
            <person name="Prochnik S.E."/>
        </authorList>
    </citation>
    <scope>NUCLEOTIDE SEQUENCE [LARGE SCALE GENOMIC DNA]</scope>
    <source>
        <strain evidence="2">4086291</strain>
    </source>
</reference>
<accession>A0A1X6NVJ6</accession>
<keyword evidence="1" id="KW-0472">Membrane</keyword>
<dbReference type="Proteomes" id="UP000218209">
    <property type="component" value="Unassembled WGS sequence"/>
</dbReference>
<dbReference type="AlphaFoldDB" id="A0A1X6NVJ6"/>